<reference evidence="2" key="1">
    <citation type="journal article" date="2015" name="Nature">
        <title>Complex archaea that bridge the gap between prokaryotes and eukaryotes.</title>
        <authorList>
            <person name="Spang A."/>
            <person name="Saw J.H."/>
            <person name="Jorgensen S.L."/>
            <person name="Zaremba-Niedzwiedzka K."/>
            <person name="Martijn J."/>
            <person name="Lind A.E."/>
            <person name="van Eijk R."/>
            <person name="Schleper C."/>
            <person name="Guy L."/>
            <person name="Ettema T.J."/>
        </authorList>
    </citation>
    <scope>NUCLEOTIDE SEQUENCE</scope>
</reference>
<evidence type="ECO:0000313" key="2">
    <source>
        <dbReference type="EMBL" id="KKK56381.1"/>
    </source>
</evidence>
<keyword evidence="1" id="KW-0812">Transmembrane</keyword>
<keyword evidence="1" id="KW-0472">Membrane</keyword>
<dbReference type="EMBL" id="LAZR01065023">
    <property type="protein sequence ID" value="KKK56381.1"/>
    <property type="molecule type" value="Genomic_DNA"/>
</dbReference>
<evidence type="ECO:0000256" key="1">
    <source>
        <dbReference type="SAM" id="Phobius"/>
    </source>
</evidence>
<keyword evidence="1" id="KW-1133">Transmembrane helix</keyword>
<protein>
    <submittedName>
        <fullName evidence="2">Uncharacterized protein</fullName>
    </submittedName>
</protein>
<sequence length="175" mass="18574">MNWKEWLILLLIAVILIIIALNSGCSLFQMSGADRLGSLPTTGPEAMFQTLKKANWLFTIAVLGSGAGFYAFLNGSNKGLQFMAACFVVISLIIGITRYSAVIAVVSLIGAVCLMIYSTLVKGKALREVVQGVQTIREDVGEASNDDALFGINGVLSATQSKTTKAIVKAVKGKL</sequence>
<organism evidence="2">
    <name type="scientific">marine sediment metagenome</name>
    <dbReference type="NCBI Taxonomy" id="412755"/>
    <lineage>
        <taxon>unclassified sequences</taxon>
        <taxon>metagenomes</taxon>
        <taxon>ecological metagenomes</taxon>
    </lineage>
</organism>
<name>A0A0F8Z8I5_9ZZZZ</name>
<accession>A0A0F8Z8I5</accession>
<comment type="caution">
    <text evidence="2">The sequence shown here is derived from an EMBL/GenBank/DDBJ whole genome shotgun (WGS) entry which is preliminary data.</text>
</comment>
<proteinExistence type="predicted"/>
<feature type="transmembrane region" description="Helical" evidence="1">
    <location>
        <begin position="101"/>
        <end position="120"/>
    </location>
</feature>
<gene>
    <name evidence="2" type="ORF">LCGC14_3065120</name>
</gene>
<feature type="transmembrane region" description="Helical" evidence="1">
    <location>
        <begin position="6"/>
        <end position="28"/>
    </location>
</feature>
<dbReference type="AlphaFoldDB" id="A0A0F8Z8I5"/>
<feature type="transmembrane region" description="Helical" evidence="1">
    <location>
        <begin position="54"/>
        <end position="73"/>
    </location>
</feature>
<feature type="transmembrane region" description="Helical" evidence="1">
    <location>
        <begin position="79"/>
        <end position="96"/>
    </location>
</feature>